<evidence type="ECO:0000313" key="5">
    <source>
        <dbReference type="Ensembl" id="ENSEBUP00000019300.1"/>
    </source>
</evidence>
<dbReference type="PANTHER" id="PTHR12775">
    <property type="entry name" value="PROTEIN C20ORF43 HOMOLOG"/>
    <property type="match status" value="1"/>
</dbReference>
<dbReference type="InterPro" id="IPR006735">
    <property type="entry name" value="Rtf2"/>
</dbReference>
<sequence>MGCDGGTIPKRHELVKGPKKPLQVDKEANLMAQWFHCALSQEKLCPPIVSCALGRLYNKECVLEYLLDKSQAKCGQELAMHIRSLKDICELKLTENPAWLGEQTDRKGDKYEDLHAARFICPISGLEMNGKHRFCFLYGCKCVFAERALKELKTETCPQCGAGFTKNQVIVLNGSVEEVEVLRQRMEERRLQNKQHKKSKKPKINGECPPQHPVEAPSCSKRFIPENEKTAEAVKRPAEEAQPKTEVFKSLFTSHSSAKRPHSAQPHWITYNPYYN</sequence>
<dbReference type="Ensembl" id="ENSEBUT00000019876.1">
    <property type="protein sequence ID" value="ENSEBUP00000019300.1"/>
    <property type="gene ID" value="ENSEBUG00000012006.1"/>
</dbReference>
<dbReference type="GO" id="GO:0005634">
    <property type="term" value="C:nucleus"/>
    <property type="evidence" value="ECO:0007669"/>
    <property type="project" value="TreeGrafter"/>
</dbReference>
<evidence type="ECO:0000256" key="2">
    <source>
        <dbReference type="ARBA" id="ARBA00015157"/>
    </source>
</evidence>
<dbReference type="PANTHER" id="PTHR12775:SF0">
    <property type="entry name" value="REPLICATION TERMINATION FACTOR 2"/>
    <property type="match status" value="1"/>
</dbReference>
<evidence type="ECO:0000313" key="6">
    <source>
        <dbReference type="Proteomes" id="UP000694388"/>
    </source>
</evidence>
<feature type="region of interest" description="Disordered" evidence="4">
    <location>
        <begin position="252"/>
        <end position="276"/>
    </location>
</feature>
<accession>A0A8C4QR87</accession>
<dbReference type="CDD" id="cd16653">
    <property type="entry name" value="RING-like_Rtf2"/>
    <property type="match status" value="1"/>
</dbReference>
<comment type="similarity">
    <text evidence="1">Belongs to the rtf2 family.</text>
</comment>
<feature type="region of interest" description="Disordered" evidence="4">
    <location>
        <begin position="190"/>
        <end position="215"/>
    </location>
</feature>
<reference evidence="5" key="1">
    <citation type="submission" date="2025-08" db="UniProtKB">
        <authorList>
            <consortium name="Ensembl"/>
        </authorList>
    </citation>
    <scope>IDENTIFICATION</scope>
</reference>
<dbReference type="OMA" id="EFRWLHC"/>
<proteinExistence type="inferred from homology"/>
<dbReference type="Pfam" id="PF04641">
    <property type="entry name" value="Rtf2"/>
    <property type="match status" value="1"/>
</dbReference>
<dbReference type="GeneTree" id="ENSGT00390000010923"/>
<feature type="compositionally biased region" description="Basic residues" evidence="4">
    <location>
        <begin position="192"/>
        <end position="203"/>
    </location>
</feature>
<evidence type="ECO:0000256" key="4">
    <source>
        <dbReference type="SAM" id="MobiDB-lite"/>
    </source>
</evidence>
<dbReference type="InterPro" id="IPR027799">
    <property type="entry name" value="Rtf2_RING-finger"/>
</dbReference>
<name>A0A8C4QR87_EPTBU</name>
<keyword evidence="6" id="KW-1185">Reference proteome</keyword>
<dbReference type="AlphaFoldDB" id="A0A8C4QR87"/>
<evidence type="ECO:0000256" key="1">
    <source>
        <dbReference type="ARBA" id="ARBA00009885"/>
    </source>
</evidence>
<reference evidence="5" key="2">
    <citation type="submission" date="2025-09" db="UniProtKB">
        <authorList>
            <consortium name="Ensembl"/>
        </authorList>
    </citation>
    <scope>IDENTIFICATION</scope>
</reference>
<dbReference type="GO" id="GO:0006274">
    <property type="term" value="P:DNA replication termination"/>
    <property type="evidence" value="ECO:0007669"/>
    <property type="project" value="TreeGrafter"/>
</dbReference>
<protein>
    <recommendedName>
        <fullName evidence="2">Replication termination factor 2</fullName>
    </recommendedName>
    <alternativeName>
        <fullName evidence="3">Replication termination factor 2 domain-containing protein 1</fullName>
    </alternativeName>
</protein>
<evidence type="ECO:0000256" key="3">
    <source>
        <dbReference type="ARBA" id="ARBA00030367"/>
    </source>
</evidence>
<dbReference type="Proteomes" id="UP000694388">
    <property type="component" value="Unplaced"/>
</dbReference>
<organism evidence="5 6">
    <name type="scientific">Eptatretus burgeri</name>
    <name type="common">Inshore hagfish</name>
    <dbReference type="NCBI Taxonomy" id="7764"/>
    <lineage>
        <taxon>Eukaryota</taxon>
        <taxon>Metazoa</taxon>
        <taxon>Chordata</taxon>
        <taxon>Craniata</taxon>
        <taxon>Vertebrata</taxon>
        <taxon>Cyclostomata</taxon>
        <taxon>Myxini</taxon>
        <taxon>Myxiniformes</taxon>
        <taxon>Myxinidae</taxon>
        <taxon>Eptatretinae</taxon>
        <taxon>Eptatretus</taxon>
    </lineage>
</organism>